<evidence type="ECO:0000313" key="2">
    <source>
        <dbReference type="Proteomes" id="UP000828390"/>
    </source>
</evidence>
<proteinExistence type="predicted"/>
<dbReference type="AlphaFoldDB" id="A0A9D4KAH4"/>
<reference evidence="1" key="1">
    <citation type="journal article" date="2019" name="bioRxiv">
        <title>The Genome of the Zebra Mussel, Dreissena polymorpha: A Resource for Invasive Species Research.</title>
        <authorList>
            <person name="McCartney M.A."/>
            <person name="Auch B."/>
            <person name="Kono T."/>
            <person name="Mallez S."/>
            <person name="Zhang Y."/>
            <person name="Obille A."/>
            <person name="Becker A."/>
            <person name="Abrahante J.E."/>
            <person name="Garbe J."/>
            <person name="Badalamenti J.P."/>
            <person name="Herman A."/>
            <person name="Mangelson H."/>
            <person name="Liachko I."/>
            <person name="Sullivan S."/>
            <person name="Sone E.D."/>
            <person name="Koren S."/>
            <person name="Silverstein K.A.T."/>
            <person name="Beckman K.B."/>
            <person name="Gohl D.M."/>
        </authorList>
    </citation>
    <scope>NUCLEOTIDE SEQUENCE</scope>
    <source>
        <strain evidence="1">Duluth1</strain>
        <tissue evidence="1">Whole animal</tissue>
    </source>
</reference>
<accession>A0A9D4KAH4</accession>
<keyword evidence="2" id="KW-1185">Reference proteome</keyword>
<reference evidence="1" key="2">
    <citation type="submission" date="2020-11" db="EMBL/GenBank/DDBJ databases">
        <authorList>
            <person name="McCartney M.A."/>
            <person name="Auch B."/>
            <person name="Kono T."/>
            <person name="Mallez S."/>
            <person name="Becker A."/>
            <person name="Gohl D.M."/>
            <person name="Silverstein K.A.T."/>
            <person name="Koren S."/>
            <person name="Bechman K.B."/>
            <person name="Herman A."/>
            <person name="Abrahante J.E."/>
            <person name="Garbe J."/>
        </authorList>
    </citation>
    <scope>NUCLEOTIDE SEQUENCE</scope>
    <source>
        <strain evidence="1">Duluth1</strain>
        <tissue evidence="1">Whole animal</tissue>
    </source>
</reference>
<name>A0A9D4KAH4_DREPO</name>
<gene>
    <name evidence="1" type="ORF">DPMN_109352</name>
</gene>
<dbReference type="EMBL" id="JAIWYP010000004">
    <property type="protein sequence ID" value="KAH3835983.1"/>
    <property type="molecule type" value="Genomic_DNA"/>
</dbReference>
<comment type="caution">
    <text evidence="1">The sequence shown here is derived from an EMBL/GenBank/DDBJ whole genome shotgun (WGS) entry which is preliminary data.</text>
</comment>
<dbReference type="Proteomes" id="UP000828390">
    <property type="component" value="Unassembled WGS sequence"/>
</dbReference>
<sequence length="72" mass="8100">MGSLLDFRARLSSLVSVVVPCLMSQRLLMQVVDYCPGYPLAPLCTGTPSAWNSRTNWGRTSTFPHRCVRSRR</sequence>
<protein>
    <submittedName>
        <fullName evidence="1">Uncharacterized protein</fullName>
    </submittedName>
</protein>
<evidence type="ECO:0000313" key="1">
    <source>
        <dbReference type="EMBL" id="KAH3835983.1"/>
    </source>
</evidence>
<organism evidence="1 2">
    <name type="scientific">Dreissena polymorpha</name>
    <name type="common">Zebra mussel</name>
    <name type="synonym">Mytilus polymorpha</name>
    <dbReference type="NCBI Taxonomy" id="45954"/>
    <lineage>
        <taxon>Eukaryota</taxon>
        <taxon>Metazoa</taxon>
        <taxon>Spiralia</taxon>
        <taxon>Lophotrochozoa</taxon>
        <taxon>Mollusca</taxon>
        <taxon>Bivalvia</taxon>
        <taxon>Autobranchia</taxon>
        <taxon>Heteroconchia</taxon>
        <taxon>Euheterodonta</taxon>
        <taxon>Imparidentia</taxon>
        <taxon>Neoheterodontei</taxon>
        <taxon>Myida</taxon>
        <taxon>Dreissenoidea</taxon>
        <taxon>Dreissenidae</taxon>
        <taxon>Dreissena</taxon>
    </lineage>
</organism>